<feature type="region of interest" description="Disordered" evidence="1">
    <location>
        <begin position="64"/>
        <end position="89"/>
    </location>
</feature>
<dbReference type="EMBL" id="JACDUT010000005">
    <property type="protein sequence ID" value="MBA2875075.1"/>
    <property type="molecule type" value="Genomic_DNA"/>
</dbReference>
<proteinExistence type="predicted"/>
<dbReference type="Gene3D" id="3.90.20.10">
    <property type="match status" value="1"/>
</dbReference>
<gene>
    <name evidence="2" type="ORF">HNR31_001848</name>
</gene>
<reference evidence="2 3" key="1">
    <citation type="submission" date="2020-07" db="EMBL/GenBank/DDBJ databases">
        <title>Genomic Encyclopedia of Type Strains, Phase IV (KMG-IV): sequencing the most valuable type-strain genomes for metagenomic binning, comparative biology and taxonomic classification.</title>
        <authorList>
            <person name="Goeker M."/>
        </authorList>
    </citation>
    <scope>NUCLEOTIDE SEQUENCE [LARGE SCALE GENOMIC DNA]</scope>
    <source>
        <strain evidence="2 3">DSM 15730</strain>
    </source>
</reference>
<name>A0A7V9Z6Q7_9BACL</name>
<sequence length="89" mass="10589">MEKRWVKKEDVEKQLYEIVQLMQQVDEKIGNVIEGMIHEQYEQSQTKIEKLELHLENIENRVSDESEKAEEFQQQLPLPTSVSSKLNFV</sequence>
<protein>
    <submittedName>
        <fullName evidence="2">Uncharacterized protein YecA (UPF0149 family)</fullName>
    </submittedName>
</protein>
<dbReference type="RefSeq" id="WP_181555939.1">
    <property type="nucleotide sequence ID" value="NZ_JACDUT010000005.1"/>
</dbReference>
<feature type="compositionally biased region" description="Polar residues" evidence="1">
    <location>
        <begin position="72"/>
        <end position="89"/>
    </location>
</feature>
<evidence type="ECO:0000313" key="3">
    <source>
        <dbReference type="Proteomes" id="UP000523087"/>
    </source>
</evidence>
<evidence type="ECO:0000256" key="1">
    <source>
        <dbReference type="SAM" id="MobiDB-lite"/>
    </source>
</evidence>
<dbReference type="Proteomes" id="UP000523087">
    <property type="component" value="Unassembled WGS sequence"/>
</dbReference>
<dbReference type="AlphaFoldDB" id="A0A7V9Z6Q7"/>
<keyword evidence="3" id="KW-1185">Reference proteome</keyword>
<accession>A0A7V9Z6Q7</accession>
<organism evidence="2 3">
    <name type="scientific">Thermaerobacillus caldiproteolyticus</name>
    <dbReference type="NCBI Taxonomy" id="247480"/>
    <lineage>
        <taxon>Bacteria</taxon>
        <taxon>Bacillati</taxon>
        <taxon>Bacillota</taxon>
        <taxon>Bacilli</taxon>
        <taxon>Bacillales</taxon>
        <taxon>Anoxybacillaceae</taxon>
        <taxon>Thermaerobacillus</taxon>
    </lineage>
</organism>
<comment type="caution">
    <text evidence="2">The sequence shown here is derived from an EMBL/GenBank/DDBJ whole genome shotgun (WGS) entry which is preliminary data.</text>
</comment>
<evidence type="ECO:0000313" key="2">
    <source>
        <dbReference type="EMBL" id="MBA2875075.1"/>
    </source>
</evidence>